<dbReference type="InterPro" id="IPR027417">
    <property type="entry name" value="P-loop_NTPase"/>
</dbReference>
<evidence type="ECO:0000256" key="4">
    <source>
        <dbReference type="ARBA" id="ARBA00022840"/>
    </source>
</evidence>
<feature type="domain" description="Kinesin motor" evidence="9">
    <location>
        <begin position="3"/>
        <end position="379"/>
    </location>
</feature>
<dbReference type="PRINTS" id="PR00380">
    <property type="entry name" value="KINESINHEAVY"/>
</dbReference>
<dbReference type="GO" id="GO:0051231">
    <property type="term" value="P:spindle elongation"/>
    <property type="evidence" value="ECO:0007669"/>
    <property type="project" value="TreeGrafter"/>
</dbReference>
<dbReference type="SMART" id="SM00129">
    <property type="entry name" value="KISc"/>
    <property type="match status" value="1"/>
</dbReference>
<reference evidence="10 11" key="1">
    <citation type="submission" date="2016-08" db="EMBL/GenBank/DDBJ databases">
        <title>A Parts List for Fungal Cellulosomes Revealed by Comparative Genomics.</title>
        <authorList>
            <consortium name="DOE Joint Genome Institute"/>
            <person name="Haitjema C.H."/>
            <person name="Gilmore S.P."/>
            <person name="Henske J.K."/>
            <person name="Solomon K.V."/>
            <person name="De Groot R."/>
            <person name="Kuo A."/>
            <person name="Mondo S.J."/>
            <person name="Salamov A.A."/>
            <person name="Labutti K."/>
            <person name="Zhao Z."/>
            <person name="Chiniquy J."/>
            <person name="Barry K."/>
            <person name="Brewer H.M."/>
            <person name="Purvine S.O."/>
            <person name="Wright A.T."/>
            <person name="Boxma B."/>
            <person name="Van Alen T."/>
            <person name="Hackstein J.H."/>
            <person name="Baker S.E."/>
            <person name="Grigoriev I.V."/>
            <person name="O'Malley M.A."/>
        </authorList>
    </citation>
    <scope>NUCLEOTIDE SEQUENCE [LARGE SCALE GENOMIC DNA]</scope>
    <source>
        <strain evidence="10 11">G1</strain>
    </source>
</reference>
<dbReference type="PROSITE" id="PS50067">
    <property type="entry name" value="KINESIN_MOTOR_2"/>
    <property type="match status" value="1"/>
</dbReference>
<feature type="compositionally biased region" description="Basic and acidic residues" evidence="8">
    <location>
        <begin position="559"/>
        <end position="619"/>
    </location>
</feature>
<feature type="region of interest" description="Disordered" evidence="8">
    <location>
        <begin position="534"/>
        <end position="635"/>
    </location>
</feature>
<dbReference type="GO" id="GO:0003777">
    <property type="term" value="F:microtubule motor activity"/>
    <property type="evidence" value="ECO:0007669"/>
    <property type="project" value="InterPro"/>
</dbReference>
<evidence type="ECO:0000256" key="2">
    <source>
        <dbReference type="ARBA" id="ARBA00022490"/>
    </source>
</evidence>
<comment type="subcellular location">
    <subcellularLocation>
        <location evidence="1">Cytoplasm</location>
    </subcellularLocation>
</comment>
<dbReference type="Pfam" id="PF25764">
    <property type="entry name" value="KIF21A_4th"/>
    <property type="match status" value="1"/>
</dbReference>
<accession>A0A1Y2DM37</accession>
<keyword evidence="6" id="KW-0505">Motor protein</keyword>
<keyword evidence="4 6" id="KW-0067">ATP-binding</keyword>
<dbReference type="InterPro" id="IPR019821">
    <property type="entry name" value="Kinesin_motor_CS"/>
</dbReference>
<dbReference type="STRING" id="1754190.A0A1Y2DM37"/>
<evidence type="ECO:0000256" key="8">
    <source>
        <dbReference type="SAM" id="MobiDB-lite"/>
    </source>
</evidence>
<dbReference type="Gene3D" id="1.10.287.1490">
    <property type="match status" value="1"/>
</dbReference>
<dbReference type="SUPFAM" id="SSF52540">
    <property type="entry name" value="P-loop containing nucleoside triphosphate hydrolases"/>
    <property type="match status" value="1"/>
</dbReference>
<feature type="compositionally biased region" description="Basic and acidic residues" evidence="8">
    <location>
        <begin position="218"/>
        <end position="228"/>
    </location>
</feature>
<dbReference type="EMBL" id="MCOG01000062">
    <property type="protein sequence ID" value="ORY60317.1"/>
    <property type="molecule type" value="Genomic_DNA"/>
</dbReference>
<dbReference type="InterPro" id="IPR027640">
    <property type="entry name" value="Kinesin-like_fam"/>
</dbReference>
<feature type="compositionally biased region" description="Basic and acidic residues" evidence="8">
    <location>
        <begin position="242"/>
        <end position="255"/>
    </location>
</feature>
<proteinExistence type="inferred from homology"/>
<dbReference type="GO" id="GO:0005524">
    <property type="term" value="F:ATP binding"/>
    <property type="evidence" value="ECO:0007669"/>
    <property type="project" value="UniProtKB-UniRule"/>
</dbReference>
<dbReference type="GO" id="GO:0008017">
    <property type="term" value="F:microtubule binding"/>
    <property type="evidence" value="ECO:0007669"/>
    <property type="project" value="InterPro"/>
</dbReference>
<comment type="similarity">
    <text evidence="6">Belongs to the TRAFAC class myosin-kinesin ATPase superfamily. Kinesin family.</text>
</comment>
<organism evidence="10 11">
    <name type="scientific">Neocallimastix californiae</name>
    <dbReference type="NCBI Taxonomy" id="1754190"/>
    <lineage>
        <taxon>Eukaryota</taxon>
        <taxon>Fungi</taxon>
        <taxon>Fungi incertae sedis</taxon>
        <taxon>Chytridiomycota</taxon>
        <taxon>Chytridiomycota incertae sedis</taxon>
        <taxon>Neocallimastigomycetes</taxon>
        <taxon>Neocallimastigales</taxon>
        <taxon>Neocallimastigaceae</taxon>
        <taxon>Neocallimastix</taxon>
    </lineage>
</organism>
<dbReference type="PANTHER" id="PTHR47969:SF15">
    <property type="entry name" value="CHROMOSOME-ASSOCIATED KINESIN KIF4A-RELATED"/>
    <property type="match status" value="1"/>
</dbReference>
<dbReference type="Pfam" id="PF00225">
    <property type="entry name" value="Kinesin"/>
    <property type="match status" value="2"/>
</dbReference>
<dbReference type="OrthoDB" id="3176171at2759"/>
<feature type="region of interest" description="Disordered" evidence="8">
    <location>
        <begin position="218"/>
        <end position="264"/>
    </location>
</feature>
<evidence type="ECO:0000256" key="5">
    <source>
        <dbReference type="ARBA" id="ARBA00023054"/>
    </source>
</evidence>
<dbReference type="InterPro" id="IPR036961">
    <property type="entry name" value="Kinesin_motor_dom_sf"/>
</dbReference>
<keyword evidence="3 6" id="KW-0547">Nucleotide-binding</keyword>
<dbReference type="Gene3D" id="3.40.850.10">
    <property type="entry name" value="Kinesin motor domain"/>
    <property type="match status" value="1"/>
</dbReference>
<keyword evidence="2" id="KW-0963">Cytoplasm</keyword>
<keyword evidence="5 7" id="KW-0175">Coiled coil</keyword>
<dbReference type="GO" id="GO:0005875">
    <property type="term" value="C:microtubule associated complex"/>
    <property type="evidence" value="ECO:0007669"/>
    <property type="project" value="TreeGrafter"/>
</dbReference>
<comment type="caution">
    <text evidence="10">The sequence shown here is derived from an EMBL/GenBank/DDBJ whole genome shotgun (WGS) entry which is preliminary data.</text>
</comment>
<evidence type="ECO:0000259" key="9">
    <source>
        <dbReference type="PROSITE" id="PS50067"/>
    </source>
</evidence>
<evidence type="ECO:0000313" key="10">
    <source>
        <dbReference type="EMBL" id="ORY60317.1"/>
    </source>
</evidence>
<gene>
    <name evidence="10" type="ORF">LY90DRAFT_668720</name>
</gene>
<feature type="coiled-coil region" evidence="7">
    <location>
        <begin position="772"/>
        <end position="919"/>
    </location>
</feature>
<feature type="region of interest" description="Disordered" evidence="8">
    <location>
        <begin position="950"/>
        <end position="975"/>
    </location>
</feature>
<protein>
    <submittedName>
        <fullName evidence="10">Kinesin-domain-containing protein</fullName>
    </submittedName>
</protein>
<dbReference type="InterPro" id="IPR001752">
    <property type="entry name" value="Kinesin_motor_dom"/>
</dbReference>
<feature type="coiled-coil region" evidence="7">
    <location>
        <begin position="1008"/>
        <end position="1082"/>
    </location>
</feature>
<sequence length="1302" mass="151258">MSTVKVALRIRPRNPKEILDNVSECIVYDPDVNEKQVTLLPNRTFEFDYVFNIDSSQEMVYECVKPLLDKFLEGFNSTIFAYGQTSSGKTYTMGTGLDGNLNTEMQGIVPRSIYNLFDRLREKESDKFKYRVFVTFLELYNEELTDLLHPESLNNYHIREDPWYGIKEEEVDSPEELLRYLQNGSLCRKTDTTQMNENSSRSHAIFTITLKQEKWVEKENEKNNDNNKLENLTTDESNNKNSDIESKDDKDDTDNKTITNNNENKKTEVKGEWVKLSSKFRFVDLAGSERLKRTQAIGGQVKEGIKINQGLFALGKVIRALADQREKHIPYRESKLTRLLKNSLGGNSQTLMLACVSCCEIDFNESLSTLRYAQSARKIKNKAIINTDWGHSAKDIALMKKKLGELQQTVNRLRDELAWYKGSHNNGNNNLRNDDDINKSFFNSSTYDKLQNELSELKNESESQKDELDELHFTISQLQDRIKDLTQQLLKAEAERDSLSIEFFKDKSQENEEMMIDEYITESKDKLNDTELDVKNSEEKENTCNNIQIEHNSIKSNQIKKDDDKVNENKEMDNNRENESMNDVNERGNKKENEKENKNKNGDEDVNKNRNNEDNKNENENENNNENENENKNTIKQNPVVVRYLKTIAELTERCQKVEDKLKYYMAIHNDNTNNKKIIRHRPFYEAAKSATTSNKLQDANNTISDSKVDELISRVKSELEKQIKKANNLTSGKENELEDEPGTQEDELLVESIQDDIKVKEELLKTLIASQEKYNIMKENYEKKLKSLQNSIVHAQLERDEALKRIVNKNDSRDTSSVHINNRYIERINKLKNEVSQLKRKYDEATLSISSAKNQNTNQIKTMKSNIESLKAEKAKMMRKIREERERANSKTLEIKKLKKKEYEASQLAKKLEQSNQLQQILLKRRKDEMKACQRKMKSMMDYLNRSNIPKTISKSPRRKRPRNTLLKQQDRDKDDMLINNINLNDESRLQRKKQMLDHELDQCIISQETQHMIDEMEKKKSRLLDEQKELKNEREKIIKIEIAKSKSYDPDQPQYMDDRLEMIDAELQLIDSRIKEAKKNNTLVDGVNGDENGFSNAINIIKSTSFDNLQKLSEMLLSDIVEMKLKERHQMAQAASNERTIADLRVTLQVMKKTAVSAAIEYERKINEIRHQQAFNRRDQGNKTLTEYEDNYSDVTGGEIDDEEDGVIKGGRAEAVVHAAASSNQNSSEDVDYTNNEGSLDYITTSYTPGLPSEIYQNINNYRNDDSKYENAQGEVEGENEGDYLNDEDIHLPITPYTKK</sequence>
<dbReference type="GO" id="GO:0007052">
    <property type="term" value="P:mitotic spindle organization"/>
    <property type="evidence" value="ECO:0007669"/>
    <property type="project" value="TreeGrafter"/>
</dbReference>
<evidence type="ECO:0000256" key="3">
    <source>
        <dbReference type="ARBA" id="ARBA00022741"/>
    </source>
</evidence>
<keyword evidence="11" id="KW-1185">Reference proteome</keyword>
<feature type="compositionally biased region" description="Acidic residues" evidence="8">
    <location>
        <begin position="1278"/>
        <end position="1289"/>
    </location>
</feature>
<evidence type="ECO:0000256" key="1">
    <source>
        <dbReference type="ARBA" id="ARBA00004496"/>
    </source>
</evidence>
<dbReference type="PROSITE" id="PS00411">
    <property type="entry name" value="KINESIN_MOTOR_1"/>
    <property type="match status" value="1"/>
</dbReference>
<dbReference type="GO" id="GO:0007018">
    <property type="term" value="P:microtubule-based movement"/>
    <property type="evidence" value="ECO:0007669"/>
    <property type="project" value="InterPro"/>
</dbReference>
<name>A0A1Y2DM37_9FUNG</name>
<evidence type="ECO:0000313" key="11">
    <source>
        <dbReference type="Proteomes" id="UP000193920"/>
    </source>
</evidence>
<evidence type="ECO:0000256" key="7">
    <source>
        <dbReference type="SAM" id="Coils"/>
    </source>
</evidence>
<dbReference type="PANTHER" id="PTHR47969">
    <property type="entry name" value="CHROMOSOME-ASSOCIATED KINESIN KIF4A-RELATED"/>
    <property type="match status" value="1"/>
</dbReference>
<evidence type="ECO:0000256" key="6">
    <source>
        <dbReference type="PROSITE-ProRule" id="PRU00283"/>
    </source>
</evidence>
<feature type="binding site" evidence="6">
    <location>
        <begin position="83"/>
        <end position="90"/>
    </location>
    <ligand>
        <name>ATP</name>
        <dbReference type="ChEBI" id="CHEBI:30616"/>
    </ligand>
</feature>
<feature type="region of interest" description="Disordered" evidence="8">
    <location>
        <begin position="1273"/>
        <end position="1302"/>
    </location>
</feature>
<feature type="compositionally biased region" description="Polar residues" evidence="8">
    <location>
        <begin position="543"/>
        <end position="557"/>
    </location>
</feature>
<feature type="compositionally biased region" description="Low complexity" evidence="8">
    <location>
        <begin position="229"/>
        <end position="241"/>
    </location>
</feature>
<dbReference type="Proteomes" id="UP000193920">
    <property type="component" value="Unassembled WGS sequence"/>
</dbReference>